<evidence type="ECO:0000313" key="2">
    <source>
        <dbReference type="Proteomes" id="UP001597375"/>
    </source>
</evidence>
<accession>A0ABW5DBX2</accession>
<comment type="caution">
    <text evidence="1">The sequence shown here is derived from an EMBL/GenBank/DDBJ whole genome shotgun (WGS) entry which is preliminary data.</text>
</comment>
<dbReference type="EMBL" id="JBHUIT010000017">
    <property type="protein sequence ID" value="MFD2256930.1"/>
    <property type="molecule type" value="Genomic_DNA"/>
</dbReference>
<evidence type="ECO:0000313" key="1">
    <source>
        <dbReference type="EMBL" id="MFD2256930.1"/>
    </source>
</evidence>
<organism evidence="1 2">
    <name type="scientific">Luteolibacter algae</name>
    <dbReference type="NCBI Taxonomy" id="454151"/>
    <lineage>
        <taxon>Bacteria</taxon>
        <taxon>Pseudomonadati</taxon>
        <taxon>Verrucomicrobiota</taxon>
        <taxon>Verrucomicrobiia</taxon>
        <taxon>Verrucomicrobiales</taxon>
        <taxon>Verrucomicrobiaceae</taxon>
        <taxon>Luteolibacter</taxon>
    </lineage>
</organism>
<evidence type="ECO:0008006" key="3">
    <source>
        <dbReference type="Google" id="ProtNLM"/>
    </source>
</evidence>
<keyword evidence="2" id="KW-1185">Reference proteome</keyword>
<dbReference type="Proteomes" id="UP001597375">
    <property type="component" value="Unassembled WGS sequence"/>
</dbReference>
<sequence>MAKKKFTAQRLARVERATRFVQGLNRIFCICAAIAFGLLIAANAVPQKKEYEKLQTKLRSVREREEATLAIKEYKQVQLHALREDTSYLELQARDRLNYYREGERILRFDPNR</sequence>
<name>A0ABW5DBX2_9BACT</name>
<gene>
    <name evidence="1" type="ORF">ACFSSA_09600</name>
</gene>
<dbReference type="RefSeq" id="WP_386820218.1">
    <property type="nucleotide sequence ID" value="NZ_JBHUIT010000017.1"/>
</dbReference>
<protein>
    <recommendedName>
        <fullName evidence="3">Septum formation initiator family protein</fullName>
    </recommendedName>
</protein>
<reference evidence="2" key="1">
    <citation type="journal article" date="2019" name="Int. J. Syst. Evol. Microbiol.">
        <title>The Global Catalogue of Microorganisms (GCM) 10K type strain sequencing project: providing services to taxonomists for standard genome sequencing and annotation.</title>
        <authorList>
            <consortium name="The Broad Institute Genomics Platform"/>
            <consortium name="The Broad Institute Genome Sequencing Center for Infectious Disease"/>
            <person name="Wu L."/>
            <person name="Ma J."/>
        </authorList>
    </citation>
    <scope>NUCLEOTIDE SEQUENCE [LARGE SCALE GENOMIC DNA]</scope>
    <source>
        <strain evidence="2">CGMCC 4.7106</strain>
    </source>
</reference>
<proteinExistence type="predicted"/>